<feature type="domain" description="Fatty acid desaturase" evidence="2">
    <location>
        <begin position="65"/>
        <end position="338"/>
    </location>
</feature>
<dbReference type="InterPro" id="IPR012171">
    <property type="entry name" value="Fatty_acid_desaturase"/>
</dbReference>
<keyword evidence="1" id="KW-1133">Transmembrane helix</keyword>
<dbReference type="PANTHER" id="PTHR19353:SF19">
    <property type="entry name" value="DELTA(5) FATTY ACID DESATURASE C-RELATED"/>
    <property type="match status" value="1"/>
</dbReference>
<evidence type="ECO:0000313" key="4">
    <source>
        <dbReference type="Proteomes" id="UP000428260"/>
    </source>
</evidence>
<dbReference type="RefSeq" id="WP_158869225.1">
    <property type="nucleotide sequence ID" value="NZ_CP046401.1"/>
</dbReference>
<dbReference type="GO" id="GO:0008610">
    <property type="term" value="P:lipid biosynthetic process"/>
    <property type="evidence" value="ECO:0007669"/>
    <property type="project" value="UniProtKB-ARBA"/>
</dbReference>
<evidence type="ECO:0000259" key="2">
    <source>
        <dbReference type="Pfam" id="PF00487"/>
    </source>
</evidence>
<dbReference type="CDD" id="cd03506">
    <property type="entry name" value="Delta6-FADS-like"/>
    <property type="match status" value="1"/>
</dbReference>
<dbReference type="InterPro" id="IPR005804">
    <property type="entry name" value="FA_desaturase_dom"/>
</dbReference>
<evidence type="ECO:0000256" key="1">
    <source>
        <dbReference type="SAM" id="Phobius"/>
    </source>
</evidence>
<dbReference type="PANTHER" id="PTHR19353">
    <property type="entry name" value="FATTY ACID DESATURASE 2"/>
    <property type="match status" value="1"/>
</dbReference>
<dbReference type="GO" id="GO:0016717">
    <property type="term" value="F:oxidoreductase activity, acting on paired donors, with oxidation of a pair of donors resulting in the reduction of molecular oxygen to two molecules of water"/>
    <property type="evidence" value="ECO:0007669"/>
    <property type="project" value="TreeGrafter"/>
</dbReference>
<reference evidence="3 4" key="1">
    <citation type="submission" date="2019-11" db="EMBL/GenBank/DDBJ databases">
        <authorList>
            <person name="Zheng R.K."/>
            <person name="Sun C.M."/>
        </authorList>
    </citation>
    <scope>NUCLEOTIDE SEQUENCE [LARGE SCALE GENOMIC DNA]</scope>
    <source>
        <strain evidence="3 4">WC007</strain>
    </source>
</reference>
<dbReference type="PIRSF" id="PIRSF015921">
    <property type="entry name" value="FA_sphinglp_des"/>
    <property type="match status" value="1"/>
</dbReference>
<keyword evidence="1" id="KW-0472">Membrane</keyword>
<dbReference type="AlphaFoldDB" id="A0A6I6K0L1"/>
<name>A0A6I6K0L1_9BACT</name>
<dbReference type="Pfam" id="PF00487">
    <property type="entry name" value="FA_desaturase"/>
    <property type="match status" value="1"/>
</dbReference>
<keyword evidence="4" id="KW-1185">Reference proteome</keyword>
<dbReference type="Proteomes" id="UP000428260">
    <property type="component" value="Chromosome"/>
</dbReference>
<feature type="transmembrane region" description="Helical" evidence="1">
    <location>
        <begin position="46"/>
        <end position="74"/>
    </location>
</feature>
<proteinExistence type="predicted"/>
<gene>
    <name evidence="3" type="ORF">GM418_21175</name>
</gene>
<organism evidence="3 4">
    <name type="scientific">Maribellus comscasis</name>
    <dbReference type="NCBI Taxonomy" id="2681766"/>
    <lineage>
        <taxon>Bacteria</taxon>
        <taxon>Pseudomonadati</taxon>
        <taxon>Bacteroidota</taxon>
        <taxon>Bacteroidia</taxon>
        <taxon>Marinilabiliales</taxon>
        <taxon>Prolixibacteraceae</taxon>
        <taxon>Maribellus</taxon>
    </lineage>
</organism>
<evidence type="ECO:0000313" key="3">
    <source>
        <dbReference type="EMBL" id="QGY46087.1"/>
    </source>
</evidence>
<protein>
    <submittedName>
        <fullName evidence="3">Acyl-CoA desaturase</fullName>
    </submittedName>
</protein>
<dbReference type="KEGG" id="mcos:GM418_21175"/>
<accession>A0A6I6K0L1</accession>
<feature type="transmembrane region" description="Helical" evidence="1">
    <location>
        <begin position="203"/>
        <end position="224"/>
    </location>
</feature>
<sequence>MVNIKYSKNRLDFTTELRNSVNAYFSKNNIQPYGNRKIYLKSAFMITLYLAPFILMVSGAISSVPLVLLCWITMGLGMSGLGMGTMHDANHGSFSKNQKVNRFFGNSLYLLGGFPTNWRYQHNTLHHGFTNIEGHDEDIAPPGILRFSPHSPLKKIHRYQHIYAWFFYSLMTISWIVAKDFKRLKKYKDTGAKLGGKRKFSRLFVDVTISKIIYYSVFLLIPLLTVPVAWYWIICGFLVMHFTSGLVLSTIFQTAHVVPTSEYPIPDEDGELNNNWAVHQLYTTCNYAPGSKIFSWLIGGLNYQVEHHLFPYISHIHYRDISQIVQTKTKEFGLPYHVNKSFAKAVWQHIKMLKLLGEYNGLVKQTAQVSKNHKVAAI</sequence>
<feature type="transmembrane region" description="Helical" evidence="1">
    <location>
        <begin position="162"/>
        <end position="178"/>
    </location>
</feature>
<keyword evidence="1" id="KW-0812">Transmembrane</keyword>
<dbReference type="GO" id="GO:0016020">
    <property type="term" value="C:membrane"/>
    <property type="evidence" value="ECO:0007669"/>
    <property type="project" value="TreeGrafter"/>
</dbReference>
<dbReference type="EMBL" id="CP046401">
    <property type="protein sequence ID" value="QGY46087.1"/>
    <property type="molecule type" value="Genomic_DNA"/>
</dbReference>